<reference evidence="2 3" key="1">
    <citation type="submission" date="2006-09" db="EMBL/GenBank/DDBJ databases">
        <authorList>
            <person name="Emerson D."/>
            <person name="Ferriera S."/>
            <person name="Johnson J."/>
            <person name="Kravitz S."/>
            <person name="Halpern A."/>
            <person name="Remington K."/>
            <person name="Beeson K."/>
            <person name="Tran B."/>
            <person name="Rogers Y.-H."/>
            <person name="Friedman R."/>
            <person name="Venter J.C."/>
        </authorList>
    </citation>
    <scope>NUCLEOTIDE SEQUENCE [LARGE SCALE GENOMIC DNA]</scope>
    <source>
        <strain evidence="2 3">PV-1</strain>
    </source>
</reference>
<accession>Q0EW30</accession>
<dbReference type="Proteomes" id="UP000005297">
    <property type="component" value="Unassembled WGS sequence"/>
</dbReference>
<dbReference type="InParanoid" id="Q0EW30"/>
<organism evidence="2 3">
    <name type="scientific">Mariprofundus ferrooxydans PV-1</name>
    <dbReference type="NCBI Taxonomy" id="314345"/>
    <lineage>
        <taxon>Bacteria</taxon>
        <taxon>Pseudomonadati</taxon>
        <taxon>Pseudomonadota</taxon>
        <taxon>Candidatius Mariprofundia</taxon>
        <taxon>Mariprofundales</taxon>
        <taxon>Mariprofundaceae</taxon>
        <taxon>Mariprofundus</taxon>
    </lineage>
</organism>
<comment type="caution">
    <text evidence="2">The sequence shown here is derived from an EMBL/GenBank/DDBJ whole genome shotgun (WGS) entry which is preliminary data.</text>
</comment>
<dbReference type="EMBL" id="AATS01000022">
    <property type="protein sequence ID" value="EAU53525.1"/>
    <property type="molecule type" value="Genomic_DNA"/>
</dbReference>
<keyword evidence="3" id="KW-1185">Reference proteome</keyword>
<gene>
    <name evidence="2" type="ORF">SPV1_09914</name>
</gene>
<proteinExistence type="predicted"/>
<evidence type="ECO:0000313" key="2">
    <source>
        <dbReference type="EMBL" id="EAU53525.1"/>
    </source>
</evidence>
<keyword evidence="1" id="KW-0472">Membrane</keyword>
<feature type="transmembrane region" description="Helical" evidence="1">
    <location>
        <begin position="12"/>
        <end position="37"/>
    </location>
</feature>
<evidence type="ECO:0000256" key="1">
    <source>
        <dbReference type="SAM" id="Phobius"/>
    </source>
</evidence>
<keyword evidence="1" id="KW-1133">Transmembrane helix</keyword>
<evidence type="ECO:0000313" key="3">
    <source>
        <dbReference type="Proteomes" id="UP000005297"/>
    </source>
</evidence>
<sequence>MEEHMKKKEQNNGLRMILFYLTCAVVVVIMLFGGLLFTKAHIVSGVTHNNQTELNEAINFHKLNNSVRGQMPGIMDTVKKDPNDIYSSSAIINSNHPNITVTPENVVELMIKTSIAKKDADGSVSFNDFDMSRESLSYSRLSLKFVSKTNKDDWFTTVIAKDGSVLVWKVNAVFLSPSLLDKLLQ</sequence>
<dbReference type="HOGENOM" id="CLU_1459670_0_0_0"/>
<protein>
    <submittedName>
        <fullName evidence="2">Uncharacterized protein</fullName>
    </submittedName>
</protein>
<dbReference type="AlphaFoldDB" id="Q0EW30"/>
<keyword evidence="1" id="KW-0812">Transmembrane</keyword>
<name>Q0EW30_9PROT</name>